<evidence type="ECO:0000256" key="1">
    <source>
        <dbReference type="SAM" id="MobiDB-lite"/>
    </source>
</evidence>
<name>A0AAV7LAF2_PLEWA</name>
<dbReference type="AlphaFoldDB" id="A0AAV7LAF2"/>
<accession>A0AAV7LAF2</accession>
<reference evidence="2" key="1">
    <citation type="journal article" date="2022" name="bioRxiv">
        <title>Sequencing and chromosome-scale assembly of the giantPleurodeles waltlgenome.</title>
        <authorList>
            <person name="Brown T."/>
            <person name="Elewa A."/>
            <person name="Iarovenko S."/>
            <person name="Subramanian E."/>
            <person name="Araus A.J."/>
            <person name="Petzold A."/>
            <person name="Susuki M."/>
            <person name="Suzuki K.-i.T."/>
            <person name="Hayashi T."/>
            <person name="Toyoda A."/>
            <person name="Oliveira C."/>
            <person name="Osipova E."/>
            <person name="Leigh N.D."/>
            <person name="Simon A."/>
            <person name="Yun M.H."/>
        </authorList>
    </citation>
    <scope>NUCLEOTIDE SEQUENCE</scope>
    <source>
        <strain evidence="2">20211129_DDA</strain>
        <tissue evidence="2">Liver</tissue>
    </source>
</reference>
<sequence length="81" mass="9038">MPLGTPGVRSRVRKAPGSLPETGFLTRKHFWPLPAGRMRMQRRGFLRACTAKEGGKDRRRKTSLGALTMRTSPRRTTIAGC</sequence>
<comment type="caution">
    <text evidence="2">The sequence shown here is derived from an EMBL/GenBank/DDBJ whole genome shotgun (WGS) entry which is preliminary data.</text>
</comment>
<proteinExistence type="predicted"/>
<evidence type="ECO:0000313" key="2">
    <source>
        <dbReference type="EMBL" id="KAJ1087982.1"/>
    </source>
</evidence>
<evidence type="ECO:0000313" key="3">
    <source>
        <dbReference type="Proteomes" id="UP001066276"/>
    </source>
</evidence>
<dbReference type="Proteomes" id="UP001066276">
    <property type="component" value="Chromosome 11"/>
</dbReference>
<dbReference type="EMBL" id="JANPWB010000015">
    <property type="protein sequence ID" value="KAJ1087982.1"/>
    <property type="molecule type" value="Genomic_DNA"/>
</dbReference>
<organism evidence="2 3">
    <name type="scientific">Pleurodeles waltl</name>
    <name type="common">Iberian ribbed newt</name>
    <dbReference type="NCBI Taxonomy" id="8319"/>
    <lineage>
        <taxon>Eukaryota</taxon>
        <taxon>Metazoa</taxon>
        <taxon>Chordata</taxon>
        <taxon>Craniata</taxon>
        <taxon>Vertebrata</taxon>
        <taxon>Euteleostomi</taxon>
        <taxon>Amphibia</taxon>
        <taxon>Batrachia</taxon>
        <taxon>Caudata</taxon>
        <taxon>Salamandroidea</taxon>
        <taxon>Salamandridae</taxon>
        <taxon>Pleurodelinae</taxon>
        <taxon>Pleurodeles</taxon>
    </lineage>
</organism>
<gene>
    <name evidence="2" type="ORF">NDU88_001141</name>
</gene>
<protein>
    <submittedName>
        <fullName evidence="2">Uncharacterized protein</fullName>
    </submittedName>
</protein>
<keyword evidence="3" id="KW-1185">Reference proteome</keyword>
<feature type="region of interest" description="Disordered" evidence="1">
    <location>
        <begin position="1"/>
        <end position="20"/>
    </location>
</feature>